<feature type="transmembrane region" description="Helical" evidence="1">
    <location>
        <begin position="7"/>
        <end position="28"/>
    </location>
</feature>
<dbReference type="Gene3D" id="3.60.10.10">
    <property type="entry name" value="Endonuclease/exonuclease/phosphatase"/>
    <property type="match status" value="1"/>
</dbReference>
<dbReference type="InterPro" id="IPR005135">
    <property type="entry name" value="Endo/exonuclease/phosphatase"/>
</dbReference>
<dbReference type="EMBL" id="CP159289">
    <property type="protein sequence ID" value="XCH25536.1"/>
    <property type="molecule type" value="Genomic_DNA"/>
</dbReference>
<dbReference type="AlphaFoldDB" id="A0AAU8FNL8"/>
<keyword evidence="3" id="KW-0255">Endonuclease</keyword>
<evidence type="ECO:0000313" key="3">
    <source>
        <dbReference type="EMBL" id="XCH25536.1"/>
    </source>
</evidence>
<keyword evidence="3" id="KW-0378">Hydrolase</keyword>
<feature type="transmembrane region" description="Helical" evidence="1">
    <location>
        <begin position="34"/>
        <end position="58"/>
    </location>
</feature>
<keyword evidence="1" id="KW-0812">Transmembrane</keyword>
<dbReference type="SUPFAM" id="SSF56219">
    <property type="entry name" value="DNase I-like"/>
    <property type="match status" value="1"/>
</dbReference>
<gene>
    <name evidence="3" type="ORF">ABV298_03665</name>
</gene>
<keyword evidence="3" id="KW-0540">Nuclease</keyword>
<protein>
    <submittedName>
        <fullName evidence="3">Endonuclease/exonuclease/phosphatase family protein</fullName>
    </submittedName>
</protein>
<keyword evidence="1" id="KW-1133">Transmembrane helix</keyword>
<accession>A0AAU8FNL8</accession>
<name>A0AAU8FNL8_9BACT</name>
<proteinExistence type="predicted"/>
<dbReference type="Pfam" id="PF03372">
    <property type="entry name" value="Exo_endo_phos"/>
    <property type="match status" value="1"/>
</dbReference>
<dbReference type="GO" id="GO:0004519">
    <property type="term" value="F:endonuclease activity"/>
    <property type="evidence" value="ECO:0007669"/>
    <property type="project" value="UniProtKB-KW"/>
</dbReference>
<organism evidence="3">
    <name type="scientific">Dyadobacter sp. 676</name>
    <dbReference type="NCBI Taxonomy" id="3088362"/>
    <lineage>
        <taxon>Bacteria</taxon>
        <taxon>Pseudomonadati</taxon>
        <taxon>Bacteroidota</taxon>
        <taxon>Cytophagia</taxon>
        <taxon>Cytophagales</taxon>
        <taxon>Spirosomataceae</taxon>
        <taxon>Dyadobacter</taxon>
    </lineage>
</organism>
<dbReference type="InterPro" id="IPR036691">
    <property type="entry name" value="Endo/exonu/phosph_ase_sf"/>
</dbReference>
<evidence type="ECO:0000259" key="2">
    <source>
        <dbReference type="Pfam" id="PF03372"/>
    </source>
</evidence>
<keyword evidence="1" id="KW-0472">Membrane</keyword>
<feature type="domain" description="Endonuclease/exonuclease/phosphatase" evidence="2">
    <location>
        <begin position="104"/>
        <end position="351"/>
    </location>
</feature>
<reference evidence="3" key="1">
    <citation type="submission" date="2024-06" db="EMBL/GenBank/DDBJ databases">
        <title>Sequencing and assembly of the genome of Dyadobacter sp. strain 676, a symbiont of Cyamopsis tetragonoloba.</title>
        <authorList>
            <person name="Guro P."/>
            <person name="Sazanova A."/>
            <person name="Kuznetsova I."/>
            <person name="Belimov A."/>
            <person name="Safronova V."/>
        </authorList>
    </citation>
    <scope>NUCLEOTIDE SEQUENCE</scope>
    <source>
        <strain evidence="3">676</strain>
    </source>
</reference>
<dbReference type="CDD" id="cd09084">
    <property type="entry name" value="EEP-2"/>
    <property type="match status" value="1"/>
</dbReference>
<dbReference type="RefSeq" id="WP_353720836.1">
    <property type="nucleotide sequence ID" value="NZ_CP159289.1"/>
</dbReference>
<sequence length="361" mass="41835">MKGIKKLLWFLYQCFACYTLLIYTLILFVPSDGWLAGFMMMSFPPVVLIHLASVPVWFVIEKKKAVLPLAMFVIAGIFLSRTYAFGRSDEPAADIGGKRKFSVMSYNVHVFQKFSEWWTKEGLKEVRAMKAWVGDSGADVLCMPEFYDQDETIFETGTYLRKKGYKHAAYLHGRKYGKSYWGLAIFSKYPIVASRDTVFAAQNGMIQADIRIGRDTVRVIGLHLYSMTLGLGKLAQQREMEGIKAEGRITLRKMKNGFTRRAEEFTVLQKWIKTSPYPVLVCGDFNEVPYSYIYGQLRKSLSNSFEERGQGFGFTYNHLPYFIRIDHQFYDHERLTLLNFDTYSKVKYSDHYPIMGTYIFK</sequence>
<evidence type="ECO:0000256" key="1">
    <source>
        <dbReference type="SAM" id="Phobius"/>
    </source>
</evidence>
<feature type="transmembrane region" description="Helical" evidence="1">
    <location>
        <begin position="65"/>
        <end position="84"/>
    </location>
</feature>